<dbReference type="AlphaFoldDB" id="A0A540K873"/>
<dbReference type="EMBL" id="VIEB01001815">
    <property type="protein sequence ID" value="TQD70413.1"/>
    <property type="molecule type" value="Genomic_DNA"/>
</dbReference>
<feature type="compositionally biased region" description="Polar residues" evidence="1">
    <location>
        <begin position="321"/>
        <end position="337"/>
    </location>
</feature>
<feature type="compositionally biased region" description="Basic and acidic residues" evidence="1">
    <location>
        <begin position="300"/>
        <end position="315"/>
    </location>
</feature>
<feature type="compositionally biased region" description="Pro residues" evidence="1">
    <location>
        <begin position="20"/>
        <end position="34"/>
    </location>
</feature>
<accession>A0A540K873</accession>
<feature type="region of interest" description="Disordered" evidence="1">
    <location>
        <begin position="137"/>
        <end position="173"/>
    </location>
</feature>
<feature type="compositionally biased region" description="Polar residues" evidence="1">
    <location>
        <begin position="270"/>
        <end position="281"/>
    </location>
</feature>
<comment type="caution">
    <text evidence="2">The sequence shown here is derived from an EMBL/GenBank/DDBJ whole genome shotgun (WGS) entry which is preliminary data.</text>
</comment>
<reference evidence="2 3" key="1">
    <citation type="journal article" date="2019" name="G3 (Bethesda)">
        <title>Sequencing of a Wild Apple (Malus baccata) Genome Unravels the Differences Between Cultivated and Wild Apple Species Regarding Disease Resistance and Cold Tolerance.</title>
        <authorList>
            <person name="Chen X."/>
        </authorList>
    </citation>
    <scope>NUCLEOTIDE SEQUENCE [LARGE SCALE GENOMIC DNA]</scope>
    <source>
        <strain evidence="3">cv. Shandingzi</strain>
        <tissue evidence="2">Leaves</tissue>
    </source>
</reference>
<evidence type="ECO:0000313" key="3">
    <source>
        <dbReference type="Proteomes" id="UP000315295"/>
    </source>
</evidence>
<dbReference type="PANTHER" id="PTHR34567">
    <property type="entry name" value="FK506-BINDING-LIKE PROTEIN"/>
    <property type="match status" value="1"/>
</dbReference>
<feature type="region of interest" description="Disordered" evidence="1">
    <location>
        <begin position="266"/>
        <end position="374"/>
    </location>
</feature>
<feature type="compositionally biased region" description="Basic and acidic residues" evidence="1">
    <location>
        <begin position="215"/>
        <end position="228"/>
    </location>
</feature>
<feature type="compositionally biased region" description="Polar residues" evidence="1">
    <location>
        <begin position="358"/>
        <end position="374"/>
    </location>
</feature>
<gene>
    <name evidence="2" type="ORF">C1H46_044046</name>
</gene>
<keyword evidence="3" id="KW-1185">Reference proteome</keyword>
<sequence>MGKWIHRPRRRFCRQEKLPDPSPLPFHPQPPPPSGSRQDGVPYWEKQYCTLVGSIPWWKVVDAKNYMYGSSMVLNWNDSGAEEAFQNAKKRFWADINGLPYDASLPDQNIYIDAIDWNPNIDPALIKEVDREYFAPDEGEGEGKIGQTNKKAKYSDFVPPDEHNTVPDTHTNSWECDNIQDSGHLINKAPGRNQWKANRDDPWERGITQGDGTTETEKNAWEDRRNESRGWNQMEDGITAPKSWDNGVNPWEGGCQDVASVKGSRWADPVSNSWGCNQESKNMGRGENSWKYGLSQNSKSLKDREWRDRGGDEWGQKQWESHNNQKNNLDFGITNSGRGARNDGGHKRGHPHQYRSGYKSSRLQGSDYQTGNYWSRENNRKRAVALQLLSQKEVRYV</sequence>
<evidence type="ECO:0000256" key="1">
    <source>
        <dbReference type="SAM" id="MobiDB-lite"/>
    </source>
</evidence>
<name>A0A540K873_MALBA</name>
<protein>
    <submittedName>
        <fullName evidence="2">Uncharacterized protein</fullName>
    </submittedName>
</protein>
<evidence type="ECO:0000313" key="2">
    <source>
        <dbReference type="EMBL" id="TQD70413.1"/>
    </source>
</evidence>
<feature type="region of interest" description="Disordered" evidence="1">
    <location>
        <begin position="14"/>
        <end position="39"/>
    </location>
</feature>
<organism evidence="2 3">
    <name type="scientific">Malus baccata</name>
    <name type="common">Siberian crab apple</name>
    <name type="synonym">Pyrus baccata</name>
    <dbReference type="NCBI Taxonomy" id="106549"/>
    <lineage>
        <taxon>Eukaryota</taxon>
        <taxon>Viridiplantae</taxon>
        <taxon>Streptophyta</taxon>
        <taxon>Embryophyta</taxon>
        <taxon>Tracheophyta</taxon>
        <taxon>Spermatophyta</taxon>
        <taxon>Magnoliopsida</taxon>
        <taxon>eudicotyledons</taxon>
        <taxon>Gunneridae</taxon>
        <taxon>Pentapetalae</taxon>
        <taxon>rosids</taxon>
        <taxon>fabids</taxon>
        <taxon>Rosales</taxon>
        <taxon>Rosaceae</taxon>
        <taxon>Amygdaloideae</taxon>
        <taxon>Maleae</taxon>
        <taxon>Malus</taxon>
    </lineage>
</organism>
<dbReference type="PANTHER" id="PTHR34567:SF9">
    <property type="entry name" value="CONTAINING PROTEIN, PUTATIVE-RELATED"/>
    <property type="match status" value="1"/>
</dbReference>
<feature type="region of interest" description="Disordered" evidence="1">
    <location>
        <begin position="185"/>
        <end position="229"/>
    </location>
</feature>
<dbReference type="Proteomes" id="UP000315295">
    <property type="component" value="Unassembled WGS sequence"/>
</dbReference>
<proteinExistence type="predicted"/>
<dbReference type="STRING" id="106549.A0A540K873"/>